<keyword evidence="1" id="KW-0934">Plastid</keyword>
<evidence type="ECO:0000313" key="3">
    <source>
        <dbReference type="Proteomes" id="UP000886520"/>
    </source>
</evidence>
<evidence type="ECO:0000256" key="1">
    <source>
        <dbReference type="ARBA" id="ARBA00022528"/>
    </source>
</evidence>
<accession>A0A9D4V7W5</accession>
<proteinExistence type="predicted"/>
<dbReference type="EMBL" id="JABFUD020000004">
    <property type="protein sequence ID" value="KAI5080562.1"/>
    <property type="molecule type" value="Genomic_DNA"/>
</dbReference>
<dbReference type="Proteomes" id="UP000886520">
    <property type="component" value="Chromosome 4"/>
</dbReference>
<comment type="caution">
    <text evidence="2">The sequence shown here is derived from an EMBL/GenBank/DDBJ whole genome shotgun (WGS) entry which is preliminary data.</text>
</comment>
<sequence>MLHSFFCQEQTGAGITSLPSCTLLSGPPRSGKTSLLFQLAYNTCAESESSTVVFICKRQNVERKPPVLSQDVDAGSELFERVHMKYVDSEEEVRKYFAAFHLHDITPRVVIIDDFFDLFDDWKCKKFYGQTRGREIGIVRTLALCRDAIDYACKTAGVECKLLLSDTHVSQGPRLLYIYQRWLPTILTIEPLDSGFILQVFRDGDCNPGCKGELARYSLAQCALKLEVLKQV</sequence>
<name>A0A9D4V7W5_ADICA</name>
<dbReference type="GO" id="GO:0000724">
    <property type="term" value="P:double-strand break repair via homologous recombination"/>
    <property type="evidence" value="ECO:0007669"/>
    <property type="project" value="TreeGrafter"/>
</dbReference>
<dbReference type="OrthoDB" id="67296at2759"/>
<dbReference type="GO" id="GO:0097196">
    <property type="term" value="C:Shu complex"/>
    <property type="evidence" value="ECO:0007669"/>
    <property type="project" value="TreeGrafter"/>
</dbReference>
<dbReference type="InterPro" id="IPR027417">
    <property type="entry name" value="P-loop_NTPase"/>
</dbReference>
<gene>
    <name evidence="2" type="ORF">GOP47_0003745</name>
</gene>
<dbReference type="Gene3D" id="3.40.50.300">
    <property type="entry name" value="P-loop containing nucleotide triphosphate hydrolases"/>
    <property type="match status" value="1"/>
</dbReference>
<dbReference type="GO" id="GO:0003697">
    <property type="term" value="F:single-stranded DNA binding"/>
    <property type="evidence" value="ECO:0007669"/>
    <property type="project" value="TreeGrafter"/>
</dbReference>
<protein>
    <submittedName>
        <fullName evidence="2">Uncharacterized protein</fullName>
    </submittedName>
</protein>
<organism evidence="2 3">
    <name type="scientific">Adiantum capillus-veneris</name>
    <name type="common">Maidenhair fern</name>
    <dbReference type="NCBI Taxonomy" id="13818"/>
    <lineage>
        <taxon>Eukaryota</taxon>
        <taxon>Viridiplantae</taxon>
        <taxon>Streptophyta</taxon>
        <taxon>Embryophyta</taxon>
        <taxon>Tracheophyta</taxon>
        <taxon>Polypodiopsida</taxon>
        <taxon>Polypodiidae</taxon>
        <taxon>Polypodiales</taxon>
        <taxon>Pteridineae</taxon>
        <taxon>Pteridaceae</taxon>
        <taxon>Vittarioideae</taxon>
        <taxon>Adiantum</taxon>
    </lineage>
</organism>
<dbReference type="AlphaFoldDB" id="A0A9D4V7W5"/>
<keyword evidence="1" id="KW-0150">Chloroplast</keyword>
<evidence type="ECO:0000313" key="2">
    <source>
        <dbReference type="EMBL" id="KAI5080562.1"/>
    </source>
</evidence>
<dbReference type="PANTHER" id="PTHR28653:SF1">
    <property type="entry name" value="ATPASE SWSAP1"/>
    <property type="match status" value="1"/>
</dbReference>
<keyword evidence="3" id="KW-1185">Reference proteome</keyword>
<dbReference type="PANTHER" id="PTHR28653">
    <property type="match status" value="1"/>
</dbReference>
<reference evidence="2" key="1">
    <citation type="submission" date="2021-01" db="EMBL/GenBank/DDBJ databases">
        <title>Adiantum capillus-veneris genome.</title>
        <authorList>
            <person name="Fang Y."/>
            <person name="Liao Q."/>
        </authorList>
    </citation>
    <scope>NUCLEOTIDE SEQUENCE</scope>
    <source>
        <strain evidence="2">H3</strain>
        <tissue evidence="2">Leaf</tissue>
    </source>
</reference>
<dbReference type="SUPFAM" id="SSF52540">
    <property type="entry name" value="P-loop containing nucleoside triphosphate hydrolases"/>
    <property type="match status" value="1"/>
</dbReference>